<comment type="caution">
    <text evidence="2">The sequence shown here is derived from an EMBL/GenBank/DDBJ whole genome shotgun (WGS) entry which is preliminary data.</text>
</comment>
<dbReference type="Proteomes" id="UP000598360">
    <property type="component" value="Unassembled WGS sequence"/>
</dbReference>
<name>A0A929FZ77_9PSEU</name>
<gene>
    <name evidence="2" type="ORF">IQ251_19275</name>
</gene>
<reference evidence="2" key="1">
    <citation type="submission" date="2020-10" db="EMBL/GenBank/DDBJ databases">
        <title>Diversity and distribution of actinomycetes associated with coral in the coast of Hainan.</title>
        <authorList>
            <person name="Li F."/>
        </authorList>
    </citation>
    <scope>NUCLEOTIDE SEQUENCE</scope>
    <source>
        <strain evidence="2">HNM0983</strain>
    </source>
</reference>
<dbReference type="RefSeq" id="WP_193930470.1">
    <property type="nucleotide sequence ID" value="NZ_JADEYC010000046.1"/>
</dbReference>
<protein>
    <recommendedName>
        <fullName evidence="4">DUF5709 domain-containing protein</fullName>
    </recommendedName>
</protein>
<dbReference type="EMBL" id="JADEYC010000046">
    <property type="protein sequence ID" value="MBE9376596.1"/>
    <property type="molecule type" value="Genomic_DNA"/>
</dbReference>
<keyword evidence="3" id="KW-1185">Reference proteome</keyword>
<evidence type="ECO:0008006" key="4">
    <source>
        <dbReference type="Google" id="ProtNLM"/>
    </source>
</evidence>
<feature type="compositionally biased region" description="Basic and acidic residues" evidence="1">
    <location>
        <begin position="46"/>
        <end position="77"/>
    </location>
</feature>
<proteinExistence type="predicted"/>
<evidence type="ECO:0000313" key="2">
    <source>
        <dbReference type="EMBL" id="MBE9376596.1"/>
    </source>
</evidence>
<organism evidence="2 3">
    <name type="scientific">Saccharopolyspora montiporae</name>
    <dbReference type="NCBI Taxonomy" id="2781240"/>
    <lineage>
        <taxon>Bacteria</taxon>
        <taxon>Bacillati</taxon>
        <taxon>Actinomycetota</taxon>
        <taxon>Actinomycetes</taxon>
        <taxon>Pseudonocardiales</taxon>
        <taxon>Pseudonocardiaceae</taxon>
        <taxon>Saccharopolyspora</taxon>
    </lineage>
</organism>
<evidence type="ECO:0000256" key="1">
    <source>
        <dbReference type="SAM" id="MobiDB-lite"/>
    </source>
</evidence>
<evidence type="ECO:0000313" key="3">
    <source>
        <dbReference type="Proteomes" id="UP000598360"/>
    </source>
</evidence>
<accession>A0A929FZ77</accession>
<feature type="compositionally biased region" description="Basic and acidic residues" evidence="1">
    <location>
        <begin position="88"/>
        <end position="104"/>
    </location>
</feature>
<dbReference type="AlphaFoldDB" id="A0A929FZ77"/>
<sequence>MSSDPAETGESAPEPEEPTTLGGPTGLDEDEIGEDRTPGGVEPPDEWSRTAADRPTPREQRAGESVEQRLAEERPDTENEPVGTEPVGETREHELDETVDERAEQQVADSDPDHVEPD</sequence>
<feature type="region of interest" description="Disordered" evidence="1">
    <location>
        <begin position="1"/>
        <end position="118"/>
    </location>
</feature>